<proteinExistence type="inferred from homology"/>
<name>A0A3S2VM11_9PROT</name>
<dbReference type="InterPro" id="IPR036291">
    <property type="entry name" value="NAD(P)-bd_dom_sf"/>
</dbReference>
<dbReference type="RefSeq" id="WP_127765412.1">
    <property type="nucleotide sequence ID" value="NZ_SADE01000002.1"/>
</dbReference>
<evidence type="ECO:0000256" key="1">
    <source>
        <dbReference type="ARBA" id="ARBA00005125"/>
    </source>
</evidence>
<gene>
    <name evidence="4" type="ORF">EOI86_11825</name>
</gene>
<dbReference type="SUPFAM" id="SSF51735">
    <property type="entry name" value="NAD(P)-binding Rossmann-fold domains"/>
    <property type="match status" value="1"/>
</dbReference>
<comment type="caution">
    <text evidence="4">The sequence shown here is derived from an EMBL/GenBank/DDBJ whole genome shotgun (WGS) entry which is preliminary data.</text>
</comment>
<dbReference type="Gene3D" id="3.40.50.720">
    <property type="entry name" value="NAD(P)-binding Rossmann-like Domain"/>
    <property type="match status" value="1"/>
</dbReference>
<dbReference type="Pfam" id="PF01370">
    <property type="entry name" value="Epimerase"/>
    <property type="match status" value="1"/>
</dbReference>
<comment type="pathway">
    <text evidence="1">Bacterial outer membrane biogenesis; LPS O-antigen biosynthesis.</text>
</comment>
<feature type="domain" description="NAD-dependent epimerase/dehydratase" evidence="3">
    <location>
        <begin position="3"/>
        <end position="244"/>
    </location>
</feature>
<evidence type="ECO:0000259" key="3">
    <source>
        <dbReference type="Pfam" id="PF01370"/>
    </source>
</evidence>
<protein>
    <submittedName>
        <fullName evidence="4">NAD(P)-dependent oxidoreductase</fullName>
    </submittedName>
</protein>
<sequence length="320" mass="34655">MAVLVTGALGHIGMWVATKLLEEGEEVIAFDRDMPDFDRLATDELKAHAAKISREAGDVTDAGTVDALFEKYAGRIDGVIHIASIAGVPAFTQRPRHFLELNIMGTVNVLEAARTHDVKKFTFISSGAVYGTREGPMKESDCPTPSDLYGASKLAGEELVLKYGDTYGMQTVCTRVYFVYGPGRRPEGMFPIYRWAFCPLDGVTGLSNDSGADQLLDFTHVFDTAQGIVKAYRALPTESRIYNITSGVAVRLGDVVDFVADHLGTKPGVTLGPGKAVPRGAPLDTTRAKAELGFDPAFADIRDGIRQYHAWLQGSDYGKT</sequence>
<organism evidence="4 5">
    <name type="scientific">Hwanghaeella grinnelliae</name>
    <dbReference type="NCBI Taxonomy" id="2500179"/>
    <lineage>
        <taxon>Bacteria</taxon>
        <taxon>Pseudomonadati</taxon>
        <taxon>Pseudomonadota</taxon>
        <taxon>Alphaproteobacteria</taxon>
        <taxon>Rhodospirillales</taxon>
        <taxon>Rhodospirillaceae</taxon>
        <taxon>Hwanghaeella</taxon>
    </lineage>
</organism>
<dbReference type="InterPro" id="IPR001509">
    <property type="entry name" value="Epimerase_deHydtase"/>
</dbReference>
<dbReference type="OrthoDB" id="8770295at2"/>
<comment type="similarity">
    <text evidence="2">Belongs to the NAD(P)-dependent epimerase/dehydratase family.</text>
</comment>
<evidence type="ECO:0000256" key="2">
    <source>
        <dbReference type="ARBA" id="ARBA00007637"/>
    </source>
</evidence>
<dbReference type="Proteomes" id="UP000287447">
    <property type="component" value="Unassembled WGS sequence"/>
</dbReference>
<reference evidence="5" key="1">
    <citation type="submission" date="2019-01" db="EMBL/GenBank/DDBJ databases">
        <title>Gri0909 isolated from a small marine red alga.</title>
        <authorList>
            <person name="Kim J."/>
            <person name="Jeong S.E."/>
            <person name="Jeon C.O."/>
        </authorList>
    </citation>
    <scope>NUCLEOTIDE SEQUENCE [LARGE SCALE GENOMIC DNA]</scope>
    <source>
        <strain evidence="5">Gri0909</strain>
    </source>
</reference>
<keyword evidence="5" id="KW-1185">Reference proteome</keyword>
<evidence type="ECO:0000313" key="5">
    <source>
        <dbReference type="Proteomes" id="UP000287447"/>
    </source>
</evidence>
<evidence type="ECO:0000313" key="4">
    <source>
        <dbReference type="EMBL" id="RVU35935.1"/>
    </source>
</evidence>
<accession>A0A3S2VM11</accession>
<dbReference type="PANTHER" id="PTHR43000">
    <property type="entry name" value="DTDP-D-GLUCOSE 4,6-DEHYDRATASE-RELATED"/>
    <property type="match status" value="1"/>
</dbReference>
<dbReference type="AlphaFoldDB" id="A0A3S2VM11"/>
<dbReference type="CDD" id="cd08946">
    <property type="entry name" value="SDR_e"/>
    <property type="match status" value="1"/>
</dbReference>
<dbReference type="EMBL" id="SADE01000002">
    <property type="protein sequence ID" value="RVU35935.1"/>
    <property type="molecule type" value="Genomic_DNA"/>
</dbReference>